<dbReference type="EMBL" id="JAQGDS010000007">
    <property type="protein sequence ID" value="KAJ6259428.1"/>
    <property type="molecule type" value="Genomic_DNA"/>
</dbReference>
<evidence type="ECO:0000259" key="2">
    <source>
        <dbReference type="Pfam" id="PF01847"/>
    </source>
</evidence>
<dbReference type="Pfam" id="PF01847">
    <property type="entry name" value="VHL"/>
    <property type="match status" value="1"/>
</dbReference>
<organism evidence="3 4">
    <name type="scientific">Drechslerella dactyloides</name>
    <name type="common">Nematode-trapping fungus</name>
    <name type="synonym">Arthrobotrys dactyloides</name>
    <dbReference type="NCBI Taxonomy" id="74499"/>
    <lineage>
        <taxon>Eukaryota</taxon>
        <taxon>Fungi</taxon>
        <taxon>Dikarya</taxon>
        <taxon>Ascomycota</taxon>
        <taxon>Pezizomycotina</taxon>
        <taxon>Orbiliomycetes</taxon>
        <taxon>Orbiliales</taxon>
        <taxon>Orbiliaceae</taxon>
        <taxon>Drechslerella</taxon>
    </lineage>
</organism>
<name>A0AAD6IVE0_DREDA</name>
<gene>
    <name evidence="3" type="ORF">Dda_6330</name>
</gene>
<dbReference type="AlphaFoldDB" id="A0AAD6IVE0"/>
<evidence type="ECO:0000313" key="4">
    <source>
        <dbReference type="Proteomes" id="UP001221413"/>
    </source>
</evidence>
<dbReference type="InterPro" id="IPR036208">
    <property type="entry name" value="VHL_sf"/>
</dbReference>
<feature type="domain" description="von Hippel-Lindau disease tumour suppressor beta" evidence="2">
    <location>
        <begin position="18"/>
        <end position="81"/>
    </location>
</feature>
<dbReference type="Gene3D" id="2.60.40.780">
    <property type="entry name" value="von Hippel-Lindau disease tumour suppressor, beta domain"/>
    <property type="match status" value="1"/>
</dbReference>
<proteinExistence type="inferred from homology"/>
<accession>A0AAD6IVE0</accession>
<dbReference type="SUPFAM" id="SSF49468">
    <property type="entry name" value="VHL"/>
    <property type="match status" value="1"/>
</dbReference>
<comment type="caution">
    <text evidence="3">The sequence shown here is derived from an EMBL/GenBank/DDBJ whole genome shotgun (WGS) entry which is preliminary data.</text>
</comment>
<evidence type="ECO:0000256" key="1">
    <source>
        <dbReference type="ARBA" id="ARBA00010057"/>
    </source>
</evidence>
<dbReference type="CDD" id="cd05468">
    <property type="entry name" value="pVHL"/>
    <property type="match status" value="1"/>
</dbReference>
<comment type="similarity">
    <text evidence="1">Belongs to the VHL family.</text>
</comment>
<dbReference type="Proteomes" id="UP001221413">
    <property type="component" value="Unassembled WGS sequence"/>
</dbReference>
<dbReference type="InterPro" id="IPR024053">
    <property type="entry name" value="VHL_beta_dom"/>
</dbReference>
<keyword evidence="4" id="KW-1185">Reference proteome</keyword>
<protein>
    <recommendedName>
        <fullName evidence="2">von Hippel-Lindau disease tumour suppressor beta domain-containing protein</fullName>
    </recommendedName>
</protein>
<sequence>MMPYFIQPIHPDNEPGSRSVNGDKAVKLIFINNRASAVRLWWLDYNGKRVDYGTVGDGEIKEMDTYVTHPWVLVDESSGSVLGIFHPGPRTGRVILI</sequence>
<evidence type="ECO:0000313" key="3">
    <source>
        <dbReference type="EMBL" id="KAJ6259428.1"/>
    </source>
</evidence>
<dbReference type="InterPro" id="IPR037140">
    <property type="entry name" value="VHL_beta_dom_sf"/>
</dbReference>
<dbReference type="InterPro" id="IPR022772">
    <property type="entry name" value="VHL_tumour_suppress_b/a_dom"/>
</dbReference>
<reference evidence="3" key="1">
    <citation type="submission" date="2023-01" db="EMBL/GenBank/DDBJ databases">
        <title>The chitinases involved in constricting ring structure development in the nematode-trapping fungus Drechslerella dactyloides.</title>
        <authorList>
            <person name="Wang R."/>
            <person name="Zhang L."/>
            <person name="Tang P."/>
            <person name="Li S."/>
            <person name="Liang L."/>
        </authorList>
    </citation>
    <scope>NUCLEOTIDE SEQUENCE</scope>
    <source>
        <strain evidence="3">YMF1.00031</strain>
    </source>
</reference>